<evidence type="ECO:0000256" key="2">
    <source>
        <dbReference type="ARBA" id="ARBA00023125"/>
    </source>
</evidence>
<keyword evidence="2" id="KW-0238">DNA-binding</keyword>
<proteinExistence type="predicted"/>
<evidence type="ECO:0000259" key="6">
    <source>
        <dbReference type="PROSITE" id="PS51077"/>
    </source>
</evidence>
<gene>
    <name evidence="8" type="ORF">OM076_03265</name>
</gene>
<comment type="caution">
    <text evidence="8">The sequence shown here is derived from an EMBL/GenBank/DDBJ whole genome shotgun (WGS) entry which is preliminary data.</text>
</comment>
<dbReference type="PANTHER" id="PTHR30136:SF24">
    <property type="entry name" value="HTH-TYPE TRANSCRIPTIONAL REPRESSOR ALLR"/>
    <property type="match status" value="1"/>
</dbReference>
<feature type="domain" description="IclR-ED" evidence="7">
    <location>
        <begin position="61"/>
        <end position="240"/>
    </location>
</feature>
<evidence type="ECO:0000256" key="3">
    <source>
        <dbReference type="ARBA" id="ARBA00023163"/>
    </source>
</evidence>
<dbReference type="SUPFAM" id="SSF55781">
    <property type="entry name" value="GAF domain-like"/>
    <property type="match status" value="1"/>
</dbReference>
<keyword evidence="3" id="KW-0804">Transcription</keyword>
<dbReference type="PROSITE" id="PS51077">
    <property type="entry name" value="HTH_ICLR"/>
    <property type="match status" value="1"/>
</dbReference>
<dbReference type="InterPro" id="IPR005471">
    <property type="entry name" value="Tscrpt_reg_IclR_N"/>
</dbReference>
<dbReference type="GO" id="GO:0003677">
    <property type="term" value="F:DNA binding"/>
    <property type="evidence" value="ECO:0007669"/>
    <property type="project" value="UniProtKB-KW"/>
</dbReference>
<keyword evidence="1" id="KW-0805">Transcription regulation</keyword>
<reference evidence="8" key="1">
    <citation type="submission" date="2022-10" db="EMBL/GenBank/DDBJ databases">
        <title>The WGS of Solirubrobacter ginsenosidimutans DSM 21036.</title>
        <authorList>
            <person name="Jiang Z."/>
        </authorList>
    </citation>
    <scope>NUCLEOTIDE SEQUENCE</scope>
    <source>
        <strain evidence="8">DSM 21036</strain>
    </source>
</reference>
<evidence type="ECO:0000313" key="8">
    <source>
        <dbReference type="EMBL" id="MDA0159274.1"/>
    </source>
</evidence>
<feature type="domain" description="HTH iclR-type" evidence="6">
    <location>
        <begin position="1"/>
        <end position="60"/>
    </location>
</feature>
<sequence length="250" mass="26875">MTGRALAVLEAFTPERPLLSLSDLSRSAGLPLTTTHRLVAELAAWGALERDDRGRYRIGLRLWEVASLAPRGVSLREAALPFMEDLYEVTHENVQLAIRDGHEVVFLERIAGRRAVGVLTRVGGRFPLHATGVGLALLAHAPADDQEELLARPLERFTEKTLVQPDRLRRALADVRRTGVAVSDGQVTLDALSVAAPVFDGAGEVVAALSIVVNSATANPATLAPVVRAAALGVSRSLKRRNARHGTDTR</sequence>
<dbReference type="PROSITE" id="PS51078">
    <property type="entry name" value="ICLR_ED"/>
    <property type="match status" value="1"/>
</dbReference>
<dbReference type="PANTHER" id="PTHR30136">
    <property type="entry name" value="HELIX-TURN-HELIX TRANSCRIPTIONAL REGULATOR, ICLR FAMILY"/>
    <property type="match status" value="1"/>
</dbReference>
<keyword evidence="9" id="KW-1185">Reference proteome</keyword>
<dbReference type="AlphaFoldDB" id="A0A9X3MMM8"/>
<dbReference type="InterPro" id="IPR036390">
    <property type="entry name" value="WH_DNA-bd_sf"/>
</dbReference>
<dbReference type="InterPro" id="IPR014757">
    <property type="entry name" value="Tscrpt_reg_IclR_C"/>
</dbReference>
<dbReference type="Pfam" id="PF01614">
    <property type="entry name" value="IclR_C"/>
    <property type="match status" value="1"/>
</dbReference>
<dbReference type="SMART" id="SM00346">
    <property type="entry name" value="HTH_ICLR"/>
    <property type="match status" value="1"/>
</dbReference>
<dbReference type="SUPFAM" id="SSF46785">
    <property type="entry name" value="Winged helix' DNA-binding domain"/>
    <property type="match status" value="1"/>
</dbReference>
<dbReference type="InterPro" id="IPR036388">
    <property type="entry name" value="WH-like_DNA-bd_sf"/>
</dbReference>
<dbReference type="Pfam" id="PF09339">
    <property type="entry name" value="HTH_IclR"/>
    <property type="match status" value="1"/>
</dbReference>
<accession>A0A9X3MMM8</accession>
<name>A0A9X3MMM8_9ACTN</name>
<evidence type="ECO:0000256" key="5">
    <source>
        <dbReference type="ARBA" id="ARBA00070406"/>
    </source>
</evidence>
<comment type="function">
    <text evidence="4">May be an activator protein for the gylABX operon.</text>
</comment>
<protein>
    <recommendedName>
        <fullName evidence="5">Glycerol operon regulatory protein</fullName>
    </recommendedName>
</protein>
<dbReference type="Proteomes" id="UP001149140">
    <property type="component" value="Unassembled WGS sequence"/>
</dbReference>
<evidence type="ECO:0000256" key="4">
    <source>
        <dbReference type="ARBA" id="ARBA00058938"/>
    </source>
</evidence>
<dbReference type="GO" id="GO:0003700">
    <property type="term" value="F:DNA-binding transcription factor activity"/>
    <property type="evidence" value="ECO:0007669"/>
    <property type="project" value="TreeGrafter"/>
</dbReference>
<dbReference type="InterPro" id="IPR029016">
    <property type="entry name" value="GAF-like_dom_sf"/>
</dbReference>
<evidence type="ECO:0000313" key="9">
    <source>
        <dbReference type="Proteomes" id="UP001149140"/>
    </source>
</evidence>
<organism evidence="8 9">
    <name type="scientific">Solirubrobacter ginsenosidimutans</name>
    <dbReference type="NCBI Taxonomy" id="490573"/>
    <lineage>
        <taxon>Bacteria</taxon>
        <taxon>Bacillati</taxon>
        <taxon>Actinomycetota</taxon>
        <taxon>Thermoleophilia</taxon>
        <taxon>Solirubrobacterales</taxon>
        <taxon>Solirubrobacteraceae</taxon>
        <taxon>Solirubrobacter</taxon>
    </lineage>
</organism>
<evidence type="ECO:0000256" key="1">
    <source>
        <dbReference type="ARBA" id="ARBA00023015"/>
    </source>
</evidence>
<dbReference type="Gene3D" id="1.10.10.10">
    <property type="entry name" value="Winged helix-like DNA-binding domain superfamily/Winged helix DNA-binding domain"/>
    <property type="match status" value="1"/>
</dbReference>
<dbReference type="FunFam" id="1.10.10.10:FF:000056">
    <property type="entry name" value="IclR family transcriptional regulator"/>
    <property type="match status" value="1"/>
</dbReference>
<evidence type="ECO:0000259" key="7">
    <source>
        <dbReference type="PROSITE" id="PS51078"/>
    </source>
</evidence>
<dbReference type="InterPro" id="IPR050707">
    <property type="entry name" value="HTH_MetabolicPath_Reg"/>
</dbReference>
<dbReference type="EMBL" id="JAPDOD010000002">
    <property type="protein sequence ID" value="MDA0159274.1"/>
    <property type="molecule type" value="Genomic_DNA"/>
</dbReference>
<dbReference type="GO" id="GO:0045892">
    <property type="term" value="P:negative regulation of DNA-templated transcription"/>
    <property type="evidence" value="ECO:0007669"/>
    <property type="project" value="TreeGrafter"/>
</dbReference>
<dbReference type="Gene3D" id="3.30.450.40">
    <property type="match status" value="1"/>
</dbReference>